<accession>A0ABT9RJM6</accession>
<sequence>MSHPTPASFFKKPGFIVLLVALTVLAVLLTTVHINKPYSHFIGYVTPSPDGRTLTARLMFGEPKADGTFCEQVRGVEVNESTSQVAIDIQVFNTCSPLFSWGRVITTGIGYPFDVNMSLRTPLARRTVVDKESRQPVSIVQPSDNS</sequence>
<evidence type="ECO:0000313" key="1">
    <source>
        <dbReference type="EMBL" id="MDP9869489.1"/>
    </source>
</evidence>
<evidence type="ECO:0008006" key="3">
    <source>
        <dbReference type="Google" id="ProtNLM"/>
    </source>
</evidence>
<gene>
    <name evidence="1" type="ORF">J2S55_008755</name>
</gene>
<name>A0ABT9RJM6_9ACTN</name>
<dbReference type="Proteomes" id="UP001230426">
    <property type="component" value="Unassembled WGS sequence"/>
</dbReference>
<proteinExistence type="predicted"/>
<keyword evidence="2" id="KW-1185">Reference proteome</keyword>
<comment type="caution">
    <text evidence="1">The sequence shown here is derived from an EMBL/GenBank/DDBJ whole genome shotgun (WGS) entry which is preliminary data.</text>
</comment>
<protein>
    <recommendedName>
        <fullName evidence="3">DUF4307 domain-containing protein</fullName>
    </recommendedName>
</protein>
<reference evidence="1 2" key="1">
    <citation type="submission" date="2023-07" db="EMBL/GenBank/DDBJ databases">
        <title>Sequencing the genomes of 1000 actinobacteria strains.</title>
        <authorList>
            <person name="Klenk H.-P."/>
        </authorList>
    </citation>
    <scope>NUCLEOTIDE SEQUENCE [LARGE SCALE GENOMIC DNA]</scope>
    <source>
        <strain evidence="1 2">DSM 44109</strain>
    </source>
</reference>
<dbReference type="RefSeq" id="WP_306873459.1">
    <property type="nucleotide sequence ID" value="NZ_JAUSRB010000002.1"/>
</dbReference>
<organism evidence="1 2">
    <name type="scientific">Streptosporangium brasiliense</name>
    <dbReference type="NCBI Taxonomy" id="47480"/>
    <lineage>
        <taxon>Bacteria</taxon>
        <taxon>Bacillati</taxon>
        <taxon>Actinomycetota</taxon>
        <taxon>Actinomycetes</taxon>
        <taxon>Streptosporangiales</taxon>
        <taxon>Streptosporangiaceae</taxon>
        <taxon>Streptosporangium</taxon>
    </lineage>
</organism>
<dbReference type="EMBL" id="JAUSRB010000002">
    <property type="protein sequence ID" value="MDP9869489.1"/>
    <property type="molecule type" value="Genomic_DNA"/>
</dbReference>
<evidence type="ECO:0000313" key="2">
    <source>
        <dbReference type="Proteomes" id="UP001230426"/>
    </source>
</evidence>